<gene>
    <name evidence="2" type="ORF">BJY18_003827</name>
</gene>
<keyword evidence="3" id="KW-1185">Reference proteome</keyword>
<evidence type="ECO:0000259" key="1">
    <source>
        <dbReference type="Pfam" id="PF13577"/>
    </source>
</evidence>
<keyword evidence="2" id="KW-0223">Dioxygenase</keyword>
<dbReference type="InterPro" id="IPR032710">
    <property type="entry name" value="NTF2-like_dom_sf"/>
</dbReference>
<dbReference type="GO" id="GO:0051213">
    <property type="term" value="F:dioxygenase activity"/>
    <property type="evidence" value="ECO:0007669"/>
    <property type="project" value="UniProtKB-KW"/>
</dbReference>
<keyword evidence="2" id="KW-0560">Oxidoreductase</keyword>
<accession>A0A840IYR3</accession>
<sequence length="89" mass="9866">MVIRGRQVTGPAIGDLIAEGTQPTRHLVTNTRIVPVDDGTDVEAESYFTLLSTGGPPQMAAFGRYRDRLVRRGGRWSFVRHEVVVDQNT</sequence>
<evidence type="ECO:0000313" key="2">
    <source>
        <dbReference type="EMBL" id="MBB4686342.1"/>
    </source>
</evidence>
<dbReference type="Pfam" id="PF13577">
    <property type="entry name" value="SnoaL_4"/>
    <property type="match status" value="1"/>
</dbReference>
<reference evidence="2 3" key="1">
    <citation type="submission" date="2020-08" db="EMBL/GenBank/DDBJ databases">
        <title>Sequencing the genomes of 1000 actinobacteria strains.</title>
        <authorList>
            <person name="Klenk H.-P."/>
        </authorList>
    </citation>
    <scope>NUCLEOTIDE SEQUENCE [LARGE SCALE GENOMIC DNA]</scope>
    <source>
        <strain evidence="2 3">DSM 45859</strain>
    </source>
</reference>
<dbReference type="EMBL" id="JACHMG010000001">
    <property type="protein sequence ID" value="MBB4686342.1"/>
    <property type="molecule type" value="Genomic_DNA"/>
</dbReference>
<comment type="caution">
    <text evidence="2">The sequence shown here is derived from an EMBL/GenBank/DDBJ whole genome shotgun (WGS) entry which is preliminary data.</text>
</comment>
<evidence type="ECO:0000313" key="3">
    <source>
        <dbReference type="Proteomes" id="UP000581769"/>
    </source>
</evidence>
<feature type="domain" description="SnoaL-like" evidence="1">
    <location>
        <begin position="20"/>
        <end position="80"/>
    </location>
</feature>
<dbReference type="AlphaFoldDB" id="A0A840IYR3"/>
<dbReference type="Gene3D" id="3.10.450.50">
    <property type="match status" value="1"/>
</dbReference>
<organism evidence="2 3">
    <name type="scientific">Amycolatopsis jiangsuensis</name>
    <dbReference type="NCBI Taxonomy" id="1181879"/>
    <lineage>
        <taxon>Bacteria</taxon>
        <taxon>Bacillati</taxon>
        <taxon>Actinomycetota</taxon>
        <taxon>Actinomycetes</taxon>
        <taxon>Pseudonocardiales</taxon>
        <taxon>Pseudonocardiaceae</taxon>
        <taxon>Amycolatopsis</taxon>
    </lineage>
</organism>
<protein>
    <submittedName>
        <fullName evidence="2">3-phenylpropionate/cinnamic acid dioxygenase small subunit</fullName>
    </submittedName>
</protein>
<name>A0A840IYR3_9PSEU</name>
<proteinExistence type="predicted"/>
<dbReference type="Proteomes" id="UP000581769">
    <property type="component" value="Unassembled WGS sequence"/>
</dbReference>
<dbReference type="SUPFAM" id="SSF54427">
    <property type="entry name" value="NTF2-like"/>
    <property type="match status" value="1"/>
</dbReference>
<dbReference type="InterPro" id="IPR037401">
    <property type="entry name" value="SnoaL-like"/>
</dbReference>